<feature type="region of interest" description="Disordered" evidence="1">
    <location>
        <begin position="253"/>
        <end position="335"/>
    </location>
</feature>
<organism evidence="2 3">
    <name type="scientific">Novipirellula caenicola</name>
    <dbReference type="NCBI Taxonomy" id="1536901"/>
    <lineage>
        <taxon>Bacteria</taxon>
        <taxon>Pseudomonadati</taxon>
        <taxon>Planctomycetota</taxon>
        <taxon>Planctomycetia</taxon>
        <taxon>Pirellulales</taxon>
        <taxon>Pirellulaceae</taxon>
        <taxon>Novipirellula</taxon>
    </lineage>
</organism>
<evidence type="ECO:0000313" key="2">
    <source>
        <dbReference type="EMBL" id="GAA5510598.1"/>
    </source>
</evidence>
<name>A0ABP9VZS2_9BACT</name>
<feature type="compositionally biased region" description="Low complexity" evidence="1">
    <location>
        <begin position="258"/>
        <end position="275"/>
    </location>
</feature>
<dbReference type="Proteomes" id="UP001416858">
    <property type="component" value="Unassembled WGS sequence"/>
</dbReference>
<feature type="region of interest" description="Disordered" evidence="1">
    <location>
        <begin position="40"/>
        <end position="172"/>
    </location>
</feature>
<dbReference type="RefSeq" id="WP_345688654.1">
    <property type="nucleotide sequence ID" value="NZ_BAABRO010000025.1"/>
</dbReference>
<sequence length="571" mass="61751">MLSRSSKWISFSLIATAIGVSGCRSQMPAGNIFKITQHDSMDLPEVESPRQRLASTKPRAGSDLSRTNAADANEATPHQAPRDTDPATSKAIASNRSRSIDPATTERRSGNTESAYSRAKPQTKPNSDDTHSVAKRSPADSAPSGSKQHDDKSPMSDDELMEAFANTSPEVKEQALRQLVAVLSRSAESTSQPGSLDKAIRESLKQEHELPAVKNEPASEPVNRLASHSAESNKSDHDSPDASAVVITYANENKPESKSPSSVAQSASASQSSQQDGLEEAIVQSISDAAKSPATDAPGSVKPVSATASSQDPPQVATASMQTPAATATGSASPNVDEISDQLLYETLLKRVASATPGESEAEKARRIITARHLMVLAGNPDKAVEKIEGMTDKEQEYLRHQLLGLWTMVDPDGHPVQSRRFSSALPQLREATKYLAAATDSLEVRSLAFCTEILAYGQIKPFPSNRFQSGQQVILYCEVENFIARKIDDGFQTHLQGSYDILDANNQKVASQLLPADQQTSSNYLRDYFIAYQMHLPKQLPAGNYRLQLTMEDVEGKKYGQASIPFEISQ</sequence>
<dbReference type="EMBL" id="BAABRO010000025">
    <property type="protein sequence ID" value="GAA5510598.1"/>
    <property type="molecule type" value="Genomic_DNA"/>
</dbReference>
<feature type="region of interest" description="Disordered" evidence="1">
    <location>
        <begin position="184"/>
        <end position="241"/>
    </location>
</feature>
<comment type="caution">
    <text evidence="2">The sequence shown here is derived from an EMBL/GenBank/DDBJ whole genome shotgun (WGS) entry which is preliminary data.</text>
</comment>
<evidence type="ECO:0008006" key="4">
    <source>
        <dbReference type="Google" id="ProtNLM"/>
    </source>
</evidence>
<proteinExistence type="predicted"/>
<accession>A0ABP9VZS2</accession>
<gene>
    <name evidence="2" type="ORF">Rcae01_06108</name>
</gene>
<keyword evidence="3" id="KW-1185">Reference proteome</keyword>
<feature type="compositionally biased region" description="Low complexity" evidence="1">
    <location>
        <begin position="323"/>
        <end position="334"/>
    </location>
</feature>
<feature type="compositionally biased region" description="Basic and acidic residues" evidence="1">
    <location>
        <begin position="198"/>
        <end position="211"/>
    </location>
</feature>
<reference evidence="2 3" key="1">
    <citation type="submission" date="2024-02" db="EMBL/GenBank/DDBJ databases">
        <title>Rhodopirellula caenicola NBRC 110016.</title>
        <authorList>
            <person name="Ichikawa N."/>
            <person name="Katano-Makiyama Y."/>
            <person name="Hidaka K."/>
        </authorList>
    </citation>
    <scope>NUCLEOTIDE SEQUENCE [LARGE SCALE GENOMIC DNA]</scope>
    <source>
        <strain evidence="2 3">NBRC 110016</strain>
    </source>
</reference>
<feature type="compositionally biased region" description="Polar residues" evidence="1">
    <location>
        <begin position="306"/>
        <end position="322"/>
    </location>
</feature>
<dbReference type="PROSITE" id="PS51257">
    <property type="entry name" value="PROKAR_LIPOPROTEIN"/>
    <property type="match status" value="1"/>
</dbReference>
<evidence type="ECO:0000313" key="3">
    <source>
        <dbReference type="Proteomes" id="UP001416858"/>
    </source>
</evidence>
<protein>
    <recommendedName>
        <fullName evidence="4">Secreted protein</fullName>
    </recommendedName>
</protein>
<feature type="compositionally biased region" description="Basic and acidic residues" evidence="1">
    <location>
        <begin position="231"/>
        <end position="240"/>
    </location>
</feature>
<evidence type="ECO:0000256" key="1">
    <source>
        <dbReference type="SAM" id="MobiDB-lite"/>
    </source>
</evidence>